<evidence type="ECO:0000259" key="9">
    <source>
        <dbReference type="PROSITE" id="PS51192"/>
    </source>
</evidence>
<evidence type="ECO:0000259" key="10">
    <source>
        <dbReference type="PROSITE" id="PS51194"/>
    </source>
</evidence>
<keyword evidence="4 7" id="KW-0067">ATP-binding</keyword>
<keyword evidence="2 7" id="KW-0378">Hydrolase</keyword>
<dbReference type="InterPro" id="IPR050079">
    <property type="entry name" value="DEAD_box_RNA_helicase"/>
</dbReference>
<evidence type="ECO:0000259" key="11">
    <source>
        <dbReference type="PROSITE" id="PS51195"/>
    </source>
</evidence>
<name>A0ABS5BLB4_9BACT</name>
<dbReference type="SMART" id="SM00490">
    <property type="entry name" value="HELICc"/>
    <property type="match status" value="1"/>
</dbReference>
<evidence type="ECO:0000313" key="13">
    <source>
        <dbReference type="Proteomes" id="UP000676565"/>
    </source>
</evidence>
<keyword evidence="1 7" id="KW-0547">Nucleotide-binding</keyword>
<evidence type="ECO:0000256" key="1">
    <source>
        <dbReference type="ARBA" id="ARBA00022741"/>
    </source>
</evidence>
<dbReference type="PROSITE" id="PS51192">
    <property type="entry name" value="HELICASE_ATP_BIND_1"/>
    <property type="match status" value="1"/>
</dbReference>
<dbReference type="InterPro" id="IPR001650">
    <property type="entry name" value="Helicase_C-like"/>
</dbReference>
<dbReference type="CDD" id="cd18787">
    <property type="entry name" value="SF2_C_DEAD"/>
    <property type="match status" value="1"/>
</dbReference>
<evidence type="ECO:0000256" key="3">
    <source>
        <dbReference type="ARBA" id="ARBA00022806"/>
    </source>
</evidence>
<dbReference type="PROSITE" id="PS00039">
    <property type="entry name" value="DEAD_ATP_HELICASE"/>
    <property type="match status" value="1"/>
</dbReference>
<dbReference type="InterPro" id="IPR044742">
    <property type="entry name" value="DEAD/DEAH_RhlB"/>
</dbReference>
<gene>
    <name evidence="12" type="ORF">J8F10_04300</name>
</gene>
<dbReference type="PANTHER" id="PTHR47959:SF1">
    <property type="entry name" value="ATP-DEPENDENT RNA HELICASE DBPA"/>
    <property type="match status" value="1"/>
</dbReference>
<feature type="compositionally biased region" description="Basic residues" evidence="8">
    <location>
        <begin position="510"/>
        <end position="522"/>
    </location>
</feature>
<dbReference type="CDD" id="cd00268">
    <property type="entry name" value="DEADc"/>
    <property type="match status" value="1"/>
</dbReference>
<evidence type="ECO:0000256" key="4">
    <source>
        <dbReference type="ARBA" id="ARBA00022840"/>
    </source>
</evidence>
<dbReference type="Pfam" id="PF00271">
    <property type="entry name" value="Helicase_C"/>
    <property type="match status" value="1"/>
</dbReference>
<dbReference type="PROSITE" id="PS51194">
    <property type="entry name" value="HELICASE_CTER"/>
    <property type="match status" value="1"/>
</dbReference>
<organism evidence="12 13">
    <name type="scientific">Gemmata palustris</name>
    <dbReference type="NCBI Taxonomy" id="2822762"/>
    <lineage>
        <taxon>Bacteria</taxon>
        <taxon>Pseudomonadati</taxon>
        <taxon>Planctomycetota</taxon>
        <taxon>Planctomycetia</taxon>
        <taxon>Gemmatales</taxon>
        <taxon>Gemmataceae</taxon>
        <taxon>Gemmata</taxon>
    </lineage>
</organism>
<feature type="compositionally biased region" description="Acidic residues" evidence="8">
    <location>
        <begin position="10"/>
        <end position="19"/>
    </location>
</feature>
<dbReference type="InterPro" id="IPR011545">
    <property type="entry name" value="DEAD/DEAH_box_helicase_dom"/>
</dbReference>
<evidence type="ECO:0000313" key="12">
    <source>
        <dbReference type="EMBL" id="MBP3954504.1"/>
    </source>
</evidence>
<keyword evidence="13" id="KW-1185">Reference proteome</keyword>
<dbReference type="EMBL" id="JAGKQQ010000001">
    <property type="protein sequence ID" value="MBP3954504.1"/>
    <property type="molecule type" value="Genomic_DNA"/>
</dbReference>
<keyword evidence="3 7" id="KW-0347">Helicase</keyword>
<feature type="domain" description="Helicase ATP-binding" evidence="9">
    <location>
        <begin position="110"/>
        <end position="281"/>
    </location>
</feature>
<proteinExistence type="inferred from homology"/>
<dbReference type="PANTHER" id="PTHR47959">
    <property type="entry name" value="ATP-DEPENDENT RNA HELICASE RHLE-RELATED"/>
    <property type="match status" value="1"/>
</dbReference>
<dbReference type="InterPro" id="IPR027417">
    <property type="entry name" value="P-loop_NTPase"/>
</dbReference>
<dbReference type="SUPFAM" id="SSF52540">
    <property type="entry name" value="P-loop containing nucleoside triphosphate hydrolases"/>
    <property type="match status" value="1"/>
</dbReference>
<evidence type="ECO:0000256" key="6">
    <source>
        <dbReference type="PROSITE-ProRule" id="PRU00552"/>
    </source>
</evidence>
<evidence type="ECO:0000256" key="7">
    <source>
        <dbReference type="RuleBase" id="RU000492"/>
    </source>
</evidence>
<dbReference type="Proteomes" id="UP000676565">
    <property type="component" value="Unassembled WGS sequence"/>
</dbReference>
<feature type="region of interest" description="Disordered" evidence="8">
    <location>
        <begin position="468"/>
        <end position="522"/>
    </location>
</feature>
<protein>
    <submittedName>
        <fullName evidence="12">DEAD/DEAH box helicase</fullName>
    </submittedName>
</protein>
<dbReference type="SMART" id="SM00487">
    <property type="entry name" value="DEXDc"/>
    <property type="match status" value="1"/>
</dbReference>
<feature type="compositionally biased region" description="Low complexity" evidence="8">
    <location>
        <begin position="488"/>
        <end position="497"/>
    </location>
</feature>
<feature type="domain" description="DEAD-box RNA helicase Q" evidence="11">
    <location>
        <begin position="79"/>
        <end position="107"/>
    </location>
</feature>
<dbReference type="GO" id="GO:0004386">
    <property type="term" value="F:helicase activity"/>
    <property type="evidence" value="ECO:0007669"/>
    <property type="project" value="UniProtKB-KW"/>
</dbReference>
<feature type="domain" description="Helicase C-terminal" evidence="10">
    <location>
        <begin position="292"/>
        <end position="452"/>
    </location>
</feature>
<dbReference type="PROSITE" id="PS51195">
    <property type="entry name" value="Q_MOTIF"/>
    <property type="match status" value="1"/>
</dbReference>
<evidence type="ECO:0000256" key="8">
    <source>
        <dbReference type="SAM" id="MobiDB-lite"/>
    </source>
</evidence>
<dbReference type="InterPro" id="IPR000629">
    <property type="entry name" value="RNA-helicase_DEAD-box_CS"/>
</dbReference>
<feature type="region of interest" description="Disordered" evidence="8">
    <location>
        <begin position="1"/>
        <end position="77"/>
    </location>
</feature>
<feature type="short sequence motif" description="Q motif" evidence="6">
    <location>
        <begin position="79"/>
        <end position="107"/>
    </location>
</feature>
<feature type="compositionally biased region" description="Acidic residues" evidence="8">
    <location>
        <begin position="44"/>
        <end position="66"/>
    </location>
</feature>
<dbReference type="InterPro" id="IPR014001">
    <property type="entry name" value="Helicase_ATP-bd"/>
</dbReference>
<evidence type="ECO:0000256" key="5">
    <source>
        <dbReference type="ARBA" id="ARBA00038437"/>
    </source>
</evidence>
<comment type="similarity">
    <text evidence="5 7">Belongs to the DEAD box helicase family.</text>
</comment>
<evidence type="ECO:0000256" key="2">
    <source>
        <dbReference type="ARBA" id="ARBA00022801"/>
    </source>
</evidence>
<reference evidence="12 13" key="1">
    <citation type="submission" date="2021-04" db="EMBL/GenBank/DDBJ databases">
        <authorList>
            <person name="Ivanova A."/>
        </authorList>
    </citation>
    <scope>NUCLEOTIDE SEQUENCE [LARGE SCALE GENOMIC DNA]</scope>
    <source>
        <strain evidence="12 13">G18</strain>
    </source>
</reference>
<accession>A0ABS5BLB4</accession>
<dbReference type="Pfam" id="PF00270">
    <property type="entry name" value="DEAD"/>
    <property type="match status" value="1"/>
</dbReference>
<dbReference type="Gene3D" id="3.40.50.300">
    <property type="entry name" value="P-loop containing nucleotide triphosphate hydrolases"/>
    <property type="match status" value="2"/>
</dbReference>
<sequence length="522" mass="57870">MEYVLIPPTDGDDWTVPESEETHVPADEPPSDEPVDAPPPDEAATADDDFADEGDEGEADPADDPDHESAPPPETDPAMVFADLQLMRPLMDAINSAGYKHPTPIQEAVIPPALRGKDVIGQAQTGTGKTAAFLIPFLNRWRPHTLKGPIGVVMTPTRELALQIATEAEKLAPSSRFRCVPVYGGTGMQRQLTGLARGCDLVVGTPGRMLDHLQRGSMSLSQVRYAVLDEADRMLDIGFRDDIERILKRCPTERQTLLMSATVPDSIKRLVNRYMKDPVHLHMTPNTPTVDKIRQSYFTVDADRKFELLKRVVEREKPRQCLIFVERKRWADNLYRDLKRAVPKAAVIHGDLPQSQREKIMAAFRTGEIKYLIATDVMSRGIDVSNLSHVINYDLPMDIENYVHRIGRTGRIGKDGIAISFALPEQGEQLTNIEMMINRLIEADNIEGFESAAPRAKGPARDVKVIFTGLDSVKPPPKPDGEDDGWGDDAPPANPDAGTGGAEEPTKKPVFGRRNKRYSQRL</sequence>
<comment type="caution">
    <text evidence="12">The sequence shown here is derived from an EMBL/GenBank/DDBJ whole genome shotgun (WGS) entry which is preliminary data.</text>
</comment>
<dbReference type="InterPro" id="IPR014014">
    <property type="entry name" value="RNA_helicase_DEAD_Q_motif"/>
</dbReference>